<dbReference type="PANTHER" id="PTHR23264:SF35">
    <property type="entry name" value="CYTOSOLIC FE-S CLUSTER ASSEMBLY FACTOR NUBP1"/>
    <property type="match status" value="1"/>
</dbReference>
<dbReference type="HAMAP" id="MF_02040">
    <property type="entry name" value="Mrp_NBP35"/>
    <property type="match status" value="1"/>
</dbReference>
<evidence type="ECO:0008006" key="18">
    <source>
        <dbReference type="Google" id="ProtNLM"/>
    </source>
</evidence>
<dbReference type="CDD" id="cd02037">
    <property type="entry name" value="Mrp_NBP35"/>
    <property type="match status" value="1"/>
</dbReference>
<accession>A0A8H4QHA2</accession>
<feature type="compositionally biased region" description="Low complexity" evidence="13">
    <location>
        <begin position="106"/>
        <end position="123"/>
    </location>
</feature>
<dbReference type="SMART" id="SM00132">
    <property type="entry name" value="LIM"/>
    <property type="match status" value="3"/>
</dbReference>
<evidence type="ECO:0000256" key="4">
    <source>
        <dbReference type="ARBA" id="ARBA00022490"/>
    </source>
</evidence>
<dbReference type="InterPro" id="IPR033756">
    <property type="entry name" value="YlxH/NBP35"/>
</dbReference>
<dbReference type="Gene3D" id="3.40.50.300">
    <property type="entry name" value="P-loop containing nucleotide triphosphate hydrolases"/>
    <property type="match status" value="1"/>
</dbReference>
<dbReference type="GO" id="GO:0005829">
    <property type="term" value="C:cytosol"/>
    <property type="evidence" value="ECO:0007669"/>
    <property type="project" value="TreeGrafter"/>
</dbReference>
<feature type="binding site" evidence="11">
    <location>
        <position position="1711"/>
    </location>
    <ligand>
        <name>[4Fe-4S] cluster</name>
        <dbReference type="ChEBI" id="CHEBI:49883"/>
        <label>2</label>
        <note>ligand shared with heterodimeric partner</note>
    </ligand>
</feature>
<dbReference type="SUPFAM" id="SSF48350">
    <property type="entry name" value="GTPase activation domain, GAP"/>
    <property type="match status" value="1"/>
</dbReference>
<evidence type="ECO:0000313" key="16">
    <source>
        <dbReference type="EMBL" id="KAF4611027.1"/>
    </source>
</evidence>
<feature type="region of interest" description="Disordered" evidence="13">
    <location>
        <begin position="654"/>
        <end position="688"/>
    </location>
</feature>
<evidence type="ECO:0000256" key="3">
    <source>
        <dbReference type="ARBA" id="ARBA00022485"/>
    </source>
</evidence>
<evidence type="ECO:0000256" key="7">
    <source>
        <dbReference type="ARBA" id="ARBA00022833"/>
    </source>
</evidence>
<dbReference type="SUPFAM" id="SSF52540">
    <property type="entry name" value="P-loop containing nucleoside triphosphate hydrolases"/>
    <property type="match status" value="1"/>
</dbReference>
<evidence type="ECO:0000259" key="15">
    <source>
        <dbReference type="PROSITE" id="PS50238"/>
    </source>
</evidence>
<keyword evidence="6 11" id="KW-0547">Nucleotide-binding</keyword>
<dbReference type="InterPro" id="IPR028601">
    <property type="entry name" value="NUBP1/Nbp35"/>
</dbReference>
<dbReference type="Gene3D" id="1.10.555.10">
    <property type="entry name" value="Rho GTPase activation protein"/>
    <property type="match status" value="1"/>
</dbReference>
<dbReference type="Pfam" id="PF00620">
    <property type="entry name" value="RhoGAP"/>
    <property type="match status" value="1"/>
</dbReference>
<evidence type="ECO:0000259" key="14">
    <source>
        <dbReference type="PROSITE" id="PS50023"/>
    </source>
</evidence>
<comment type="function">
    <text evidence="11">Component of the cytosolic iron-sulfur (Fe/S) protein assembly (CIA) machinery. Required for maturation of extramitochondrial Fe-S proteins. The NBP35-CFD1 heterotetramer forms a Fe-S scaffold complex, mediating the de novo assembly of an Fe-S cluster and its transfer to target apoproteins.</text>
</comment>
<evidence type="ECO:0000256" key="11">
    <source>
        <dbReference type="HAMAP-Rule" id="MF_03038"/>
    </source>
</evidence>
<feature type="compositionally biased region" description="Polar residues" evidence="13">
    <location>
        <begin position="1392"/>
        <end position="1404"/>
    </location>
</feature>
<evidence type="ECO:0000256" key="13">
    <source>
        <dbReference type="SAM" id="MobiDB-lite"/>
    </source>
</evidence>
<evidence type="ECO:0000256" key="9">
    <source>
        <dbReference type="ARBA" id="ARBA00023004"/>
    </source>
</evidence>
<dbReference type="GO" id="GO:0005634">
    <property type="term" value="C:nucleus"/>
    <property type="evidence" value="ECO:0007669"/>
    <property type="project" value="UniProtKB-SubCell"/>
</dbReference>
<keyword evidence="8 11" id="KW-0067">ATP-binding</keyword>
<feature type="compositionally biased region" description="Polar residues" evidence="13">
    <location>
        <begin position="850"/>
        <end position="862"/>
    </location>
</feature>
<keyword evidence="17" id="KW-1185">Reference proteome</keyword>
<keyword evidence="10 11" id="KW-0411">Iron-sulfur</keyword>
<dbReference type="GO" id="GO:0030695">
    <property type="term" value="F:GTPase regulator activity"/>
    <property type="evidence" value="ECO:0007669"/>
    <property type="project" value="UniProtKB-ARBA"/>
</dbReference>
<dbReference type="InterPro" id="IPR027417">
    <property type="entry name" value="P-loop_NTPase"/>
</dbReference>
<feature type="binding site" evidence="11">
    <location>
        <position position="1714"/>
    </location>
    <ligand>
        <name>[4Fe-4S] cluster</name>
        <dbReference type="ChEBI" id="CHEBI:49883"/>
        <label>2</label>
        <note>ligand shared with heterodimeric partner</note>
    </ligand>
</feature>
<dbReference type="InterPro" id="IPR019591">
    <property type="entry name" value="Mrp/NBP35_ATP-bd"/>
</dbReference>
<dbReference type="FunFam" id="3.40.50.300:FF:000427">
    <property type="entry name" value="Cytosolic Fe-S cluster assembly factor NUBP1"/>
    <property type="match status" value="1"/>
</dbReference>
<feature type="region of interest" description="Disordered" evidence="13">
    <location>
        <begin position="791"/>
        <end position="908"/>
    </location>
</feature>
<evidence type="ECO:0000313" key="17">
    <source>
        <dbReference type="Proteomes" id="UP000521872"/>
    </source>
</evidence>
<keyword evidence="4 11" id="KW-0963">Cytoplasm</keyword>
<feature type="compositionally biased region" description="Polar residues" evidence="13">
    <location>
        <begin position="158"/>
        <end position="169"/>
    </location>
</feature>
<dbReference type="HAMAP" id="MF_03038">
    <property type="entry name" value="NUBP1"/>
    <property type="match status" value="1"/>
</dbReference>
<proteinExistence type="inferred from homology"/>
<dbReference type="InterPro" id="IPR008936">
    <property type="entry name" value="Rho_GTPase_activation_prot"/>
</dbReference>
<dbReference type="Pfam" id="PF10609">
    <property type="entry name" value="ParA"/>
    <property type="match status" value="1"/>
</dbReference>
<feature type="compositionally biased region" description="Basic and acidic residues" evidence="13">
    <location>
        <begin position="90"/>
        <end position="100"/>
    </location>
</feature>
<feature type="compositionally biased region" description="Polar residues" evidence="13">
    <location>
        <begin position="825"/>
        <end position="842"/>
    </location>
</feature>
<evidence type="ECO:0000256" key="1">
    <source>
        <dbReference type="ARBA" id="ARBA00004123"/>
    </source>
</evidence>
<reference evidence="16 17" key="1">
    <citation type="submission" date="2019-12" db="EMBL/GenBank/DDBJ databases">
        <authorList>
            <person name="Floudas D."/>
            <person name="Bentzer J."/>
            <person name="Ahren D."/>
            <person name="Johansson T."/>
            <person name="Persson P."/>
            <person name="Tunlid A."/>
        </authorList>
    </citation>
    <scope>NUCLEOTIDE SEQUENCE [LARGE SCALE GENOMIC DNA]</scope>
    <source>
        <strain evidence="16 17">CBS 102.39</strain>
    </source>
</reference>
<name>A0A8H4QHA2_9AGAR</name>
<feature type="domain" description="LIM zinc-binding" evidence="14">
    <location>
        <begin position="253"/>
        <end position="313"/>
    </location>
</feature>
<feature type="region of interest" description="Disordered" evidence="13">
    <location>
        <begin position="1358"/>
        <end position="1408"/>
    </location>
</feature>
<comment type="caution">
    <text evidence="16">The sequence shown here is derived from an EMBL/GenBank/DDBJ whole genome shotgun (WGS) entry which is preliminary data.</text>
</comment>
<dbReference type="FunFam" id="2.10.110.10:FF:000058">
    <property type="entry name" value="Rho GTPase activator Lrg11"/>
    <property type="match status" value="1"/>
</dbReference>
<dbReference type="CDD" id="cd09392">
    <property type="entry name" value="LIM2_Lrg1p_like"/>
    <property type="match status" value="1"/>
</dbReference>
<dbReference type="InterPro" id="IPR000198">
    <property type="entry name" value="RhoGAP_dom"/>
</dbReference>
<feature type="binding site" evidence="11">
    <location>
        <position position="1498"/>
    </location>
    <ligand>
        <name>[4Fe-4S] cluster</name>
        <dbReference type="ChEBI" id="CHEBI:49883"/>
        <label>1</label>
    </ligand>
</feature>
<dbReference type="GO" id="GO:0007165">
    <property type="term" value="P:signal transduction"/>
    <property type="evidence" value="ECO:0007669"/>
    <property type="project" value="InterPro"/>
</dbReference>
<dbReference type="PROSITE" id="PS01215">
    <property type="entry name" value="MRP"/>
    <property type="match status" value="1"/>
</dbReference>
<dbReference type="SMART" id="SM00324">
    <property type="entry name" value="RhoGAP"/>
    <property type="match status" value="1"/>
</dbReference>
<feature type="domain" description="Rho-GAP" evidence="15">
    <location>
        <begin position="1028"/>
        <end position="1230"/>
    </location>
</feature>
<protein>
    <recommendedName>
        <fullName evidence="18">Cytosolic Fe-S cluster assembly factor NBP35</fullName>
    </recommendedName>
</protein>
<feature type="compositionally biased region" description="Polar residues" evidence="13">
    <location>
        <begin position="36"/>
        <end position="57"/>
    </location>
</feature>
<keyword evidence="7 12" id="KW-0862">Zinc</keyword>
<dbReference type="Proteomes" id="UP000521872">
    <property type="component" value="Unassembled WGS sequence"/>
</dbReference>
<feature type="binding site" evidence="11">
    <location>
        <begin position="1538"/>
        <end position="1545"/>
    </location>
    <ligand>
        <name>ATP</name>
        <dbReference type="ChEBI" id="CHEBI:30616"/>
    </ligand>
</feature>
<feature type="compositionally biased region" description="Polar residues" evidence="13">
    <location>
        <begin position="1284"/>
        <end position="1301"/>
    </location>
</feature>
<evidence type="ECO:0000256" key="6">
    <source>
        <dbReference type="ARBA" id="ARBA00022741"/>
    </source>
</evidence>
<feature type="compositionally biased region" description="Basic and acidic residues" evidence="13">
    <location>
        <begin position="655"/>
        <end position="676"/>
    </location>
</feature>
<dbReference type="PROSITE" id="PS50023">
    <property type="entry name" value="LIM_DOMAIN_2"/>
    <property type="match status" value="2"/>
</dbReference>
<dbReference type="SUPFAM" id="SSF57716">
    <property type="entry name" value="Glucocorticoid receptor-like (DNA-binding domain)"/>
    <property type="match status" value="3"/>
</dbReference>
<feature type="compositionally biased region" description="Polar residues" evidence="13">
    <location>
        <begin position="760"/>
        <end position="770"/>
    </location>
</feature>
<keyword evidence="3 11" id="KW-0004">4Fe-4S</keyword>
<dbReference type="PROSITE" id="PS00478">
    <property type="entry name" value="LIM_DOMAIN_1"/>
    <property type="match status" value="2"/>
</dbReference>
<keyword evidence="12" id="KW-0440">LIM domain</keyword>
<gene>
    <name evidence="11" type="primary">NBP35</name>
    <name evidence="16" type="ORF">D9613_006840</name>
</gene>
<keyword evidence="5 11" id="KW-0479">Metal-binding</keyword>
<dbReference type="GO" id="GO:0046872">
    <property type="term" value="F:metal ion binding"/>
    <property type="evidence" value="ECO:0007669"/>
    <property type="project" value="UniProtKB-KW"/>
</dbReference>
<evidence type="ECO:0000256" key="2">
    <source>
        <dbReference type="ARBA" id="ARBA00004496"/>
    </source>
</evidence>
<dbReference type="GO" id="GO:0051539">
    <property type="term" value="F:4 iron, 4 sulfur cluster binding"/>
    <property type="evidence" value="ECO:0007669"/>
    <property type="project" value="UniProtKB-UniRule"/>
</dbReference>
<comment type="similarity">
    <text evidence="11">Belongs to the Mrp/NBP35 ATP-binding proteins family. NUBP1/NBP35 subfamily.</text>
</comment>
<feature type="region of interest" description="Disordered" evidence="13">
    <location>
        <begin position="756"/>
        <end position="777"/>
    </location>
</feature>
<feature type="compositionally biased region" description="Low complexity" evidence="13">
    <location>
        <begin position="1368"/>
        <end position="1381"/>
    </location>
</feature>
<feature type="binding site" evidence="11">
    <location>
        <position position="1484"/>
    </location>
    <ligand>
        <name>[4Fe-4S] cluster</name>
        <dbReference type="ChEBI" id="CHEBI:49883"/>
        <label>1</label>
    </ligand>
</feature>
<dbReference type="GO" id="GO:0016226">
    <property type="term" value="P:iron-sulfur cluster assembly"/>
    <property type="evidence" value="ECO:0007669"/>
    <property type="project" value="UniProtKB-UniRule"/>
</dbReference>
<sequence length="1846" mass="202880">MSRDRDYGQTSSQWSNYQQNGVAAPLGVSTDIDPAHSQQAQGQLRNPYSAPPTNSSRIPDRPNLPARSSTVGTPDPDRNLSANNYSFPKARSEDLHHDHSSSNYEFSAFNPSSSSSPRPSAPFLTSGAGGSRPNTPGASAHPKDPSSSSHSDHSHHPMSTNSHSAHSEASTSNSKPPPSPSSTSTGLSSTICSACGKPMQGPFVRALGSVYHLNCFKCMDCGEVVASKFFPIEGPGGKQNPLCERDYFRRLNLICAKCGMALRGSYITACNKKYHVEHFTCSLCSTLFGPQDSYYEHEGDVYCHFHYSTRFATKCAGCNSAILKQFVEINRNMRDECWHPECYMINKFWNVKVSSRRPTSAISADGEPGEPAYVEEEQRETPSSLKDKQIRMEQQVYRIWTVLSAFEESSAACISDMLRQVSNGAYLDAIRMAEKFILHVEVLFGTIDDLEFHFASLNMKGLSHVREARMLCRKTVELFTLLSHTQETGARRMGMTQELLALVTGLAHYLKILIRIALTGALKLEREQSVREAMGSFLDKLHLLAVQGGNPSARRMIKGQNGEKTSTNSSVNYGTQGVTYGFRSLAPENAGESPFSQREGGSKTSSTPPSDLCVRCGLTVEEDCVRLGTYQRWHSHCLQCAQCGKVAAVQTAKEVSSKSGDERENGKEGANRDHPPKLSTARRPPANVGGFVYDPDSRKDMASFGEVPTLILCLEHAHPGCRGGFQAVQRLEQYAFLLNVALRRLYLLLKKQGVVPMSPVSASPNDQSGSDPYRNTGDIMRMQSVHLDRKLSATARLPKRSTIVESPAGRSVHPSELPQRHHEPSSQPSLQQSNVQVHQGQAVQGYDVSTPFQGSPPSQHTPRPNAGRLPVDPHGQGLRPSLTRNNTEVMIVDESVPNSPAGAEESTIPKRDGALTLADIPQLMEVAQAREQQRSLPREGATPYIAELSALELAIVKYCAVLALTRSPLKDQFDLDEILEMVETKKSGFWNKLFKGDKKNVKKKGITTVDLIIITTMTDVLCTGVFGVPLELLVEKEGSDSLLGATRATLRVPSFIDDVISAMRQMDMSVEGIFRKSGNIRRLRDLTDAIDRDPSSVDLSQDNPVQIAALLKKFLRELPDPLLTFKLHRLFVSSQSLPSDEDRKRYLHLITLLLPKSHRDTMEVLFVFLKWVASFAHMDAETGSKMDLGNLATVICPSILYARGRDALRDETFGALRVVTSLLENQDEFFTVPEEFLPILRDQDYFASSMDLPSKEFLKKCDTYMRVKNSNGRSMPGTPYITQSNGMQPRQQHAAVNSPVNDRSMPGPSFGPPGNMERNIRVPTGMPQSDPYPPPSSPSIPQGIPIQSQGMVQNMQRMDEWAPPNPPRNANSNSPPSRPSSYVGPPSRPPGDSTQTYGSPSQAQMYHPAAMNGTGYNAPTNLYSITWTTSPTEFFIILKWKPILDSDNRLQTVNNKGLFSALVGPSATPALEPKSIPSNAPEHCPGTESDLAGKTDACAGCDNKEICASGATKLPDPALPFIKERMATVKRKILILSGKGGVGKSTFTAQLGWAFAADEDTQTGIMDVDICGPSIPTILGIASEQIHSSASGWSPVYVQDNMAVMSVGFMLPTSRDAIMWRGPKKNGLISQFLKDVDWGDLDYLLVDTPPGTSDEHLSIVQYLKESGIDGAVLITTPQEVALQDVRREIDFCRKVGIRIIGLVENMSGFVCPSCKNESQIFKASTGGGQKLARDTGVEFLGAVPLDPRIGKSADYGVSFLDEYPDSPATTAYLDIIDNCNSKLREYNKVHPLDHLFTKSITKRLVNLPQTELYAFSHRHCPPGRLHLQKMRQNLWALPRAEHQLLC</sequence>
<evidence type="ECO:0000256" key="5">
    <source>
        <dbReference type="ARBA" id="ARBA00022723"/>
    </source>
</evidence>
<evidence type="ECO:0000256" key="12">
    <source>
        <dbReference type="PROSITE-ProRule" id="PRU00125"/>
    </source>
</evidence>
<dbReference type="Gene3D" id="2.10.110.10">
    <property type="entry name" value="Cysteine Rich Protein"/>
    <property type="match status" value="4"/>
</dbReference>
<feature type="region of interest" description="Disordered" evidence="13">
    <location>
        <begin position="588"/>
        <end position="610"/>
    </location>
</feature>
<feature type="domain" description="LIM zinc-binding" evidence="14">
    <location>
        <begin position="190"/>
        <end position="252"/>
    </location>
</feature>
<organism evidence="16 17">
    <name type="scientific">Agrocybe pediades</name>
    <dbReference type="NCBI Taxonomy" id="84607"/>
    <lineage>
        <taxon>Eukaryota</taxon>
        <taxon>Fungi</taxon>
        <taxon>Dikarya</taxon>
        <taxon>Basidiomycota</taxon>
        <taxon>Agaricomycotina</taxon>
        <taxon>Agaricomycetes</taxon>
        <taxon>Agaricomycetidae</taxon>
        <taxon>Agaricales</taxon>
        <taxon>Agaricineae</taxon>
        <taxon>Strophariaceae</taxon>
        <taxon>Agrocybe</taxon>
    </lineage>
</organism>
<keyword evidence="9 11" id="KW-0408">Iron</keyword>
<comment type="subcellular location">
    <subcellularLocation>
        <location evidence="2 11">Cytoplasm</location>
    </subcellularLocation>
    <subcellularLocation>
        <location evidence="1">Nucleus</location>
    </subcellularLocation>
</comment>
<feature type="region of interest" description="Disordered" evidence="13">
    <location>
        <begin position="1"/>
        <end position="185"/>
    </location>
</feature>
<feature type="compositionally biased region" description="Polar residues" evidence="13">
    <location>
        <begin position="8"/>
        <end position="21"/>
    </location>
</feature>
<dbReference type="GO" id="GO:0005524">
    <property type="term" value="F:ATP binding"/>
    <property type="evidence" value="ECO:0007669"/>
    <property type="project" value="UniProtKB-KW"/>
</dbReference>
<dbReference type="InterPro" id="IPR000808">
    <property type="entry name" value="Mrp-like_CS"/>
</dbReference>
<dbReference type="CDD" id="cd09391">
    <property type="entry name" value="LIM1_Lrg1p_like"/>
    <property type="match status" value="1"/>
</dbReference>
<dbReference type="PROSITE" id="PS50238">
    <property type="entry name" value="RHOGAP"/>
    <property type="match status" value="1"/>
</dbReference>
<feature type="region of interest" description="Disordered" evidence="13">
    <location>
        <begin position="360"/>
        <end position="386"/>
    </location>
</feature>
<dbReference type="EMBL" id="JAACJL010000058">
    <property type="protein sequence ID" value="KAF4611027.1"/>
    <property type="molecule type" value="Genomic_DNA"/>
</dbReference>
<evidence type="ECO:0000256" key="8">
    <source>
        <dbReference type="ARBA" id="ARBA00022840"/>
    </source>
</evidence>
<dbReference type="GO" id="GO:1904564">
    <property type="term" value="C:cytosolic [4Fe-4S] assembly scaffold complex"/>
    <property type="evidence" value="ECO:0007669"/>
    <property type="project" value="UniProtKB-ARBA"/>
</dbReference>
<dbReference type="GO" id="GO:0140663">
    <property type="term" value="F:ATP-dependent FeS chaperone activity"/>
    <property type="evidence" value="ECO:0007669"/>
    <property type="project" value="InterPro"/>
</dbReference>
<feature type="binding site" evidence="11">
    <location>
        <position position="1501"/>
    </location>
    <ligand>
        <name>[4Fe-4S] cluster</name>
        <dbReference type="ChEBI" id="CHEBI:49883"/>
        <label>1</label>
    </ligand>
</feature>
<feature type="binding site" evidence="11">
    <location>
        <position position="1507"/>
    </location>
    <ligand>
        <name>[4Fe-4S] cluster</name>
        <dbReference type="ChEBI" id="CHEBI:49883"/>
        <label>1</label>
    </ligand>
</feature>
<dbReference type="Pfam" id="PF00412">
    <property type="entry name" value="LIM"/>
    <property type="match status" value="2"/>
</dbReference>
<evidence type="ECO:0000256" key="10">
    <source>
        <dbReference type="ARBA" id="ARBA00023014"/>
    </source>
</evidence>
<feature type="region of interest" description="Disordered" evidence="13">
    <location>
        <begin position="1284"/>
        <end position="1345"/>
    </location>
</feature>
<dbReference type="InterPro" id="IPR001781">
    <property type="entry name" value="Znf_LIM"/>
</dbReference>
<dbReference type="PANTHER" id="PTHR23264">
    <property type="entry name" value="NUCLEOTIDE-BINDING PROTEIN NBP35 YEAST -RELATED"/>
    <property type="match status" value="1"/>
</dbReference>